<organism evidence="1 2">
    <name type="scientific">Microbacterium arborescens</name>
    <dbReference type="NCBI Taxonomy" id="33883"/>
    <lineage>
        <taxon>Bacteria</taxon>
        <taxon>Bacillati</taxon>
        <taxon>Actinomycetota</taxon>
        <taxon>Actinomycetes</taxon>
        <taxon>Micrococcales</taxon>
        <taxon>Microbacteriaceae</taxon>
        <taxon>Microbacterium</taxon>
    </lineage>
</organism>
<proteinExistence type="predicted"/>
<evidence type="ECO:0000313" key="2">
    <source>
        <dbReference type="Proteomes" id="UP000093918"/>
    </source>
</evidence>
<evidence type="ECO:0008006" key="3">
    <source>
        <dbReference type="Google" id="ProtNLM"/>
    </source>
</evidence>
<sequence length="113" mass="12130">MIGGHVARLAIGVVRAPLMDDGRGNQARDWRAAKEHESKGWAIDAGTGAEDVVNRDGVAIEYTLRGPFDADVLASDRVRLMGGLYTIDGPVARQPGPSPRTAHSIIRLISWEG</sequence>
<reference evidence="2" key="1">
    <citation type="submission" date="2016-06" db="EMBL/GenBank/DDBJ databases">
        <title>Genome sequencing of cellulolytic organisms.</title>
        <authorList>
            <person name="Bohra V."/>
            <person name="Dafale N.A."/>
            <person name="Purohit H.J."/>
        </authorList>
    </citation>
    <scope>NUCLEOTIDE SEQUENCE [LARGE SCALE GENOMIC DNA]</scope>
    <source>
        <strain evidence="2">ND21</strain>
    </source>
</reference>
<name>A0ABX2WIA2_9MICO</name>
<gene>
    <name evidence="1" type="ORF">A9Z40_03120</name>
</gene>
<dbReference type="RefSeq" id="WP_064956052.1">
    <property type="nucleotide sequence ID" value="NZ_LZEM01000018.1"/>
</dbReference>
<evidence type="ECO:0000313" key="1">
    <source>
        <dbReference type="EMBL" id="OAZ40946.1"/>
    </source>
</evidence>
<protein>
    <recommendedName>
        <fullName evidence="3">Head-to-tail stopper</fullName>
    </recommendedName>
</protein>
<dbReference type="Proteomes" id="UP000093918">
    <property type="component" value="Unassembled WGS sequence"/>
</dbReference>
<keyword evidence="2" id="KW-1185">Reference proteome</keyword>
<accession>A0ABX2WIA2</accession>
<dbReference type="EMBL" id="LZEM01000018">
    <property type="protein sequence ID" value="OAZ40946.1"/>
    <property type="molecule type" value="Genomic_DNA"/>
</dbReference>
<comment type="caution">
    <text evidence="1">The sequence shown here is derived from an EMBL/GenBank/DDBJ whole genome shotgun (WGS) entry which is preliminary data.</text>
</comment>